<dbReference type="Pfam" id="PF00291">
    <property type="entry name" value="PALP"/>
    <property type="match status" value="1"/>
</dbReference>
<sequence length="328" mass="35484">MTSLNQIGPAPAPPAIVDSILALVGGTPTVRLDRFRRGLSLESSFYLKLEQTNPGGSHKVRIAVNMVLDAERRGLLRRGSGQTIIEGTGGNTGLGLALAANLFGYRLVLVVPDNYSRRKIRLLEAYGAEVRLAESRRGRDAHFGLARELLRQNPGWFMPDQLVNAVNVETHARETGREIVEAFRGLDLDYFVAAAGSGGHLTGIGRTLKQAWPKLRVCLVEPEGCDYRRAVFVPHRIQAIAIGQVPANLDLGVVDRYLGVSDGEAVETVRSLMKWEAIGVGLSSGATLAGAVKLARETGAPDRILCLAYDHVADYLDEVMPAPSGREQ</sequence>
<dbReference type="EMBL" id="JBHUIY010000021">
    <property type="protein sequence ID" value="MFD2234408.1"/>
    <property type="molecule type" value="Genomic_DNA"/>
</dbReference>
<accession>A0ABW5CC51</accession>
<reference evidence="5" key="1">
    <citation type="journal article" date="2019" name="Int. J. Syst. Evol. Microbiol.">
        <title>The Global Catalogue of Microorganisms (GCM) 10K type strain sequencing project: providing services to taxonomists for standard genome sequencing and annotation.</title>
        <authorList>
            <consortium name="The Broad Institute Genomics Platform"/>
            <consortium name="The Broad Institute Genome Sequencing Center for Infectious Disease"/>
            <person name="Wu L."/>
            <person name="Ma J."/>
        </authorList>
    </citation>
    <scope>NUCLEOTIDE SEQUENCE [LARGE SCALE GENOMIC DNA]</scope>
    <source>
        <strain evidence="5">KCTC 15012</strain>
    </source>
</reference>
<feature type="domain" description="Tryptophan synthase beta chain-like PALP" evidence="3">
    <location>
        <begin position="22"/>
        <end position="308"/>
    </location>
</feature>
<dbReference type="Proteomes" id="UP001597296">
    <property type="component" value="Unassembled WGS sequence"/>
</dbReference>
<keyword evidence="2" id="KW-0663">Pyridoxal phosphate</keyword>
<proteinExistence type="predicted"/>
<dbReference type="InterPro" id="IPR050214">
    <property type="entry name" value="Cys_Synth/Cystath_Beta-Synth"/>
</dbReference>
<dbReference type="Gene3D" id="3.40.50.1100">
    <property type="match status" value="2"/>
</dbReference>
<evidence type="ECO:0000259" key="3">
    <source>
        <dbReference type="Pfam" id="PF00291"/>
    </source>
</evidence>
<evidence type="ECO:0000256" key="1">
    <source>
        <dbReference type="ARBA" id="ARBA00001933"/>
    </source>
</evidence>
<evidence type="ECO:0000313" key="4">
    <source>
        <dbReference type="EMBL" id="MFD2234408.1"/>
    </source>
</evidence>
<dbReference type="SUPFAM" id="SSF53686">
    <property type="entry name" value="Tryptophan synthase beta subunit-like PLP-dependent enzymes"/>
    <property type="match status" value="1"/>
</dbReference>
<comment type="caution">
    <text evidence="4">The sequence shown here is derived from an EMBL/GenBank/DDBJ whole genome shotgun (WGS) entry which is preliminary data.</text>
</comment>
<dbReference type="InterPro" id="IPR001926">
    <property type="entry name" value="TrpB-like_PALP"/>
</dbReference>
<dbReference type="PANTHER" id="PTHR10314">
    <property type="entry name" value="CYSTATHIONINE BETA-SYNTHASE"/>
    <property type="match status" value="1"/>
</dbReference>
<evidence type="ECO:0000256" key="2">
    <source>
        <dbReference type="ARBA" id="ARBA00022898"/>
    </source>
</evidence>
<comment type="cofactor">
    <cofactor evidence="1">
        <name>pyridoxal 5'-phosphate</name>
        <dbReference type="ChEBI" id="CHEBI:597326"/>
    </cofactor>
</comment>
<gene>
    <name evidence="4" type="ORF">ACFSNB_11385</name>
</gene>
<protein>
    <submittedName>
        <fullName evidence="4">PLP-dependent cysteine synthase family protein</fullName>
    </submittedName>
</protein>
<dbReference type="RefSeq" id="WP_377316595.1">
    <property type="nucleotide sequence ID" value="NZ_JBHUIY010000021.1"/>
</dbReference>
<organism evidence="4 5">
    <name type="scientific">Phaeospirillum tilakii</name>
    <dbReference type="NCBI Taxonomy" id="741673"/>
    <lineage>
        <taxon>Bacteria</taxon>
        <taxon>Pseudomonadati</taxon>
        <taxon>Pseudomonadota</taxon>
        <taxon>Alphaproteobacteria</taxon>
        <taxon>Rhodospirillales</taxon>
        <taxon>Rhodospirillaceae</taxon>
        <taxon>Phaeospirillum</taxon>
    </lineage>
</organism>
<keyword evidence="5" id="KW-1185">Reference proteome</keyword>
<dbReference type="InterPro" id="IPR036052">
    <property type="entry name" value="TrpB-like_PALP_sf"/>
</dbReference>
<evidence type="ECO:0000313" key="5">
    <source>
        <dbReference type="Proteomes" id="UP001597296"/>
    </source>
</evidence>
<name>A0ABW5CC51_9PROT</name>
<dbReference type="CDD" id="cd01561">
    <property type="entry name" value="CBS_like"/>
    <property type="match status" value="1"/>
</dbReference>